<dbReference type="RefSeq" id="WP_120643578.1">
    <property type="nucleotide sequence ID" value="NZ_RAWB01000102.1"/>
</dbReference>
<comment type="caution">
    <text evidence="6">The sequence shown here is derived from an EMBL/GenBank/DDBJ whole genome shotgun (WGS) entry which is preliminary data.</text>
</comment>
<keyword evidence="7" id="KW-1185">Reference proteome</keyword>
<dbReference type="Proteomes" id="UP000272888">
    <property type="component" value="Unassembled WGS sequence"/>
</dbReference>
<keyword evidence="1" id="KW-0677">Repeat</keyword>
<feature type="region of interest" description="Disordered" evidence="4">
    <location>
        <begin position="149"/>
        <end position="263"/>
    </location>
</feature>
<dbReference type="Gene3D" id="1.25.40.10">
    <property type="entry name" value="Tetratricopeptide repeat domain"/>
    <property type="match status" value="1"/>
</dbReference>
<gene>
    <name evidence="6" type="ORF">D7V93_12295</name>
</gene>
<dbReference type="PROSITE" id="PS50005">
    <property type="entry name" value="TPR"/>
    <property type="match status" value="1"/>
</dbReference>
<accession>A0A3A8QCW2</accession>
<protein>
    <submittedName>
        <fullName evidence="6">Tetratricopeptide repeat protein</fullName>
    </submittedName>
</protein>
<feature type="chain" id="PRO_5017413848" evidence="5">
    <location>
        <begin position="26"/>
        <end position="296"/>
    </location>
</feature>
<sequence length="296" mass="31446">MRRRAARTVAVGLAGLLALPGPAWAVGPLEKDHPLVQRGREAYAAGRYEDALRDFEAAKKERPNDPAVEFNRADALAKLGRAAEAREAFNQVAESSRQPDLTQKSWYNLGNLAATAGDRAEALKSYRRALTLDPTDPQARHNYEVVLRDLPPPQKGQPDGGADGGQDGGDDGGRPDGGEDGGKKGDGGSPEDAGTDGGADGGKQDPNQKGDGGADGGADGGQDEGDGDSRDGGTDAGSEGEEETERDPRDGGVSPGDVDRQEAERLLDAMKQNEKNLQLWRFQQKKKPRKPNEKDW</sequence>
<feature type="compositionally biased region" description="Basic and acidic residues" evidence="4">
    <location>
        <begin position="171"/>
        <end position="186"/>
    </location>
</feature>
<keyword evidence="2 3" id="KW-0802">TPR repeat</keyword>
<proteinExistence type="predicted"/>
<evidence type="ECO:0000256" key="5">
    <source>
        <dbReference type="SAM" id="SignalP"/>
    </source>
</evidence>
<feature type="repeat" description="TPR" evidence="3">
    <location>
        <begin position="103"/>
        <end position="136"/>
    </location>
</feature>
<evidence type="ECO:0000256" key="4">
    <source>
        <dbReference type="SAM" id="MobiDB-lite"/>
    </source>
</evidence>
<reference evidence="7" key="1">
    <citation type="submission" date="2018-09" db="EMBL/GenBank/DDBJ databases">
        <authorList>
            <person name="Livingstone P.G."/>
            <person name="Whitworth D.E."/>
        </authorList>
    </citation>
    <scope>NUCLEOTIDE SEQUENCE [LARGE SCALE GENOMIC DNA]</scope>
    <source>
        <strain evidence="7">CA051B</strain>
    </source>
</reference>
<feature type="compositionally biased region" description="Gly residues" evidence="4">
    <location>
        <begin position="158"/>
        <end position="167"/>
    </location>
</feature>
<evidence type="ECO:0000313" key="6">
    <source>
        <dbReference type="EMBL" id="RKH61064.1"/>
    </source>
</evidence>
<evidence type="ECO:0000313" key="7">
    <source>
        <dbReference type="Proteomes" id="UP000272888"/>
    </source>
</evidence>
<dbReference type="Pfam" id="PF00515">
    <property type="entry name" value="TPR_1"/>
    <property type="match status" value="1"/>
</dbReference>
<dbReference type="InterPro" id="IPR050498">
    <property type="entry name" value="Ycf3"/>
</dbReference>
<feature type="compositionally biased region" description="Gly residues" evidence="4">
    <location>
        <begin position="210"/>
        <end position="220"/>
    </location>
</feature>
<dbReference type="Pfam" id="PF13432">
    <property type="entry name" value="TPR_16"/>
    <property type="match status" value="1"/>
</dbReference>
<evidence type="ECO:0000256" key="3">
    <source>
        <dbReference type="PROSITE-ProRule" id="PRU00339"/>
    </source>
</evidence>
<feature type="region of interest" description="Disordered" evidence="4">
    <location>
        <begin position="277"/>
        <end position="296"/>
    </location>
</feature>
<evidence type="ECO:0000256" key="2">
    <source>
        <dbReference type="ARBA" id="ARBA00022803"/>
    </source>
</evidence>
<keyword evidence="5" id="KW-0732">Signal</keyword>
<dbReference type="PANTHER" id="PTHR44858">
    <property type="entry name" value="TETRATRICOPEPTIDE REPEAT PROTEIN 6"/>
    <property type="match status" value="1"/>
</dbReference>
<dbReference type="EMBL" id="RAWB01000102">
    <property type="protein sequence ID" value="RKH61064.1"/>
    <property type="molecule type" value="Genomic_DNA"/>
</dbReference>
<dbReference type="PROSITE" id="PS50293">
    <property type="entry name" value="TPR_REGION"/>
    <property type="match status" value="1"/>
</dbReference>
<dbReference type="SMART" id="SM00028">
    <property type="entry name" value="TPR"/>
    <property type="match status" value="3"/>
</dbReference>
<dbReference type="AlphaFoldDB" id="A0A3A8QCW2"/>
<organism evidence="6 7">
    <name type="scientific">Corallococcus llansteffanensis</name>
    <dbReference type="NCBI Taxonomy" id="2316731"/>
    <lineage>
        <taxon>Bacteria</taxon>
        <taxon>Pseudomonadati</taxon>
        <taxon>Myxococcota</taxon>
        <taxon>Myxococcia</taxon>
        <taxon>Myxococcales</taxon>
        <taxon>Cystobacterineae</taxon>
        <taxon>Myxococcaceae</taxon>
        <taxon>Corallococcus</taxon>
    </lineage>
</organism>
<dbReference type="InterPro" id="IPR011990">
    <property type="entry name" value="TPR-like_helical_dom_sf"/>
</dbReference>
<dbReference type="InterPro" id="IPR019734">
    <property type="entry name" value="TPR_rpt"/>
</dbReference>
<dbReference type="PANTHER" id="PTHR44858:SF17">
    <property type="match status" value="1"/>
</dbReference>
<feature type="signal peptide" evidence="5">
    <location>
        <begin position="1"/>
        <end position="25"/>
    </location>
</feature>
<name>A0A3A8QCW2_9BACT</name>
<evidence type="ECO:0000256" key="1">
    <source>
        <dbReference type="ARBA" id="ARBA00022737"/>
    </source>
</evidence>
<dbReference type="SUPFAM" id="SSF48452">
    <property type="entry name" value="TPR-like"/>
    <property type="match status" value="1"/>
</dbReference>